<accession>A0A8K0DM53</accession>
<keyword evidence="1" id="KW-1133">Transmembrane helix</keyword>
<proteinExistence type="predicted"/>
<evidence type="ECO:0000313" key="3">
    <source>
        <dbReference type="EMBL" id="KAF2905872.1"/>
    </source>
</evidence>
<reference evidence="3" key="1">
    <citation type="submission" date="2019-08" db="EMBL/GenBank/DDBJ databases">
        <title>The genome of the North American firefly Photinus pyralis.</title>
        <authorList>
            <consortium name="Photinus pyralis genome working group"/>
            <person name="Fallon T.R."/>
            <person name="Sander Lower S.E."/>
            <person name="Weng J.-K."/>
        </authorList>
    </citation>
    <scope>NUCLEOTIDE SEQUENCE</scope>
    <source>
        <strain evidence="3">TRF0915ILg1</strain>
        <tissue evidence="3">Whole body</tissue>
    </source>
</reference>
<feature type="transmembrane region" description="Helical" evidence="1">
    <location>
        <begin position="93"/>
        <end position="126"/>
    </location>
</feature>
<keyword evidence="4" id="KW-1185">Reference proteome</keyword>
<dbReference type="InterPro" id="IPR019387">
    <property type="entry name" value="SAYSvFN_dom"/>
</dbReference>
<dbReference type="PANTHER" id="PTHR13527">
    <property type="entry name" value="SAYSVFN DOMAIN-CONTAINING PROTEIN 1"/>
    <property type="match status" value="1"/>
</dbReference>
<dbReference type="Proteomes" id="UP000801492">
    <property type="component" value="Unassembled WGS sequence"/>
</dbReference>
<dbReference type="EMBL" id="VTPC01000415">
    <property type="protein sequence ID" value="KAF2905872.1"/>
    <property type="molecule type" value="Genomic_DNA"/>
</dbReference>
<dbReference type="Pfam" id="PF10260">
    <property type="entry name" value="SAYSvFN"/>
    <property type="match status" value="1"/>
</dbReference>
<dbReference type="InterPro" id="IPR039159">
    <property type="entry name" value="SAYSD1"/>
</dbReference>
<dbReference type="PANTHER" id="PTHR13527:SF0">
    <property type="entry name" value="SAYSVFN DOMAIN-CONTAINING PROTEIN 1"/>
    <property type="match status" value="1"/>
</dbReference>
<evidence type="ECO:0000256" key="1">
    <source>
        <dbReference type="SAM" id="Phobius"/>
    </source>
</evidence>
<dbReference type="OrthoDB" id="71310at2759"/>
<sequence length="172" mass="19916">MDIERRLAEYRAKQRRQAYFNKASEKIRSLFTIRLRTNRMSSSNENVNSNKEKEVLLINENENDNALSAASSDTDDENCNTCKFSYLDIVTYFLYFVLWVTLFAIFIKLQFGLVFLLTSALLGIYLNTRTGPKKKDEVSAYSVFNKDCESIDGTLRAEQFEREIRYGSAAVH</sequence>
<dbReference type="AlphaFoldDB" id="A0A8K0DM53"/>
<comment type="caution">
    <text evidence="3">The sequence shown here is derived from an EMBL/GenBank/DDBJ whole genome shotgun (WGS) entry which is preliminary data.</text>
</comment>
<keyword evidence="1" id="KW-0472">Membrane</keyword>
<evidence type="ECO:0000313" key="4">
    <source>
        <dbReference type="Proteomes" id="UP000801492"/>
    </source>
</evidence>
<keyword evidence="1" id="KW-0812">Transmembrane</keyword>
<gene>
    <name evidence="3" type="ORF">ILUMI_00313</name>
</gene>
<evidence type="ECO:0000259" key="2">
    <source>
        <dbReference type="Pfam" id="PF10260"/>
    </source>
</evidence>
<organism evidence="3 4">
    <name type="scientific">Ignelater luminosus</name>
    <name type="common">Cucubano</name>
    <name type="synonym">Pyrophorus luminosus</name>
    <dbReference type="NCBI Taxonomy" id="2038154"/>
    <lineage>
        <taxon>Eukaryota</taxon>
        <taxon>Metazoa</taxon>
        <taxon>Ecdysozoa</taxon>
        <taxon>Arthropoda</taxon>
        <taxon>Hexapoda</taxon>
        <taxon>Insecta</taxon>
        <taxon>Pterygota</taxon>
        <taxon>Neoptera</taxon>
        <taxon>Endopterygota</taxon>
        <taxon>Coleoptera</taxon>
        <taxon>Polyphaga</taxon>
        <taxon>Elateriformia</taxon>
        <taxon>Elateroidea</taxon>
        <taxon>Elateridae</taxon>
        <taxon>Agrypninae</taxon>
        <taxon>Pyrophorini</taxon>
        <taxon>Ignelater</taxon>
    </lineage>
</organism>
<protein>
    <recommendedName>
        <fullName evidence="2">SAYSvFN domain-containing protein</fullName>
    </recommendedName>
</protein>
<name>A0A8K0DM53_IGNLU</name>
<feature type="domain" description="SAYSvFN" evidence="2">
    <location>
        <begin position="95"/>
        <end position="164"/>
    </location>
</feature>